<dbReference type="AlphaFoldDB" id="A0A848B3Y3"/>
<evidence type="ECO:0000256" key="1">
    <source>
        <dbReference type="SAM" id="MobiDB-lite"/>
    </source>
</evidence>
<dbReference type="CDD" id="cd02440">
    <property type="entry name" value="AdoMet_MTases"/>
    <property type="match status" value="1"/>
</dbReference>
<dbReference type="SUPFAM" id="SSF53335">
    <property type="entry name" value="S-adenosyl-L-methionine-dependent methyltransferases"/>
    <property type="match status" value="1"/>
</dbReference>
<dbReference type="PANTHER" id="PTHR36112:SF1">
    <property type="entry name" value="RIBOSOMAL RNA SMALL SUBUNIT METHYLTRANSFERASE J"/>
    <property type="match status" value="1"/>
</dbReference>
<evidence type="ECO:0000313" key="3">
    <source>
        <dbReference type="Proteomes" id="UP000543804"/>
    </source>
</evidence>
<name>A0A848B3Y3_9FIRM</name>
<reference evidence="2 3" key="1">
    <citation type="submission" date="2020-04" db="EMBL/GenBank/DDBJ databases">
        <authorList>
            <person name="Hitch T.C.A."/>
            <person name="Wylensek D."/>
            <person name="Clavel T."/>
        </authorList>
    </citation>
    <scope>NUCLEOTIDE SEQUENCE [LARGE SCALE GENOMIC DNA]</scope>
    <source>
        <strain evidence="2 3">PG-130-P53-12</strain>
    </source>
</reference>
<dbReference type="PANTHER" id="PTHR36112">
    <property type="entry name" value="RIBOSOMAL RNA SMALL SUBUNIT METHYLTRANSFERASE J"/>
    <property type="match status" value="1"/>
</dbReference>
<evidence type="ECO:0000313" key="2">
    <source>
        <dbReference type="EMBL" id="NMD98959.1"/>
    </source>
</evidence>
<organism evidence="2 3">
    <name type="scientific">Selenomonas bovis</name>
    <dbReference type="NCBI Taxonomy" id="416586"/>
    <lineage>
        <taxon>Bacteria</taxon>
        <taxon>Bacillati</taxon>
        <taxon>Bacillota</taxon>
        <taxon>Negativicutes</taxon>
        <taxon>Selenomonadales</taxon>
        <taxon>Selenomonadaceae</taxon>
        <taxon>Selenomonas</taxon>
    </lineage>
</organism>
<accession>A0A848B3Y3</accession>
<keyword evidence="3" id="KW-1185">Reference proteome</keyword>
<keyword evidence="2" id="KW-0489">Methyltransferase</keyword>
<dbReference type="Proteomes" id="UP000543804">
    <property type="component" value="Unassembled WGS sequence"/>
</dbReference>
<dbReference type="Pfam" id="PF04445">
    <property type="entry name" value="SAM_MT"/>
    <property type="match status" value="1"/>
</dbReference>
<dbReference type="Gene3D" id="3.40.50.150">
    <property type="entry name" value="Vaccinia Virus protein VP39"/>
    <property type="match status" value="1"/>
</dbReference>
<proteinExistence type="predicted"/>
<dbReference type="GO" id="GO:0008990">
    <property type="term" value="F:rRNA (guanine-N2-)-methyltransferase activity"/>
    <property type="evidence" value="ECO:0007669"/>
    <property type="project" value="InterPro"/>
</dbReference>
<dbReference type="EMBL" id="JABAFA010000015">
    <property type="protein sequence ID" value="NMD98959.1"/>
    <property type="molecule type" value="Genomic_DNA"/>
</dbReference>
<dbReference type="InterPro" id="IPR007536">
    <property type="entry name" value="16SrRNA_methylTrfase_J"/>
</dbReference>
<gene>
    <name evidence="2" type="ORF">HF878_05625</name>
</gene>
<sequence>MEQEQHGSCRAVVTTSRKPHAASEALARQTAARLSLPYVPRGTLSADELRARYGVSCLLVARQGGLRLETPEGELFFHPNMSHLRVKNLRKGQRDNMAAAMGLRSGMSVLDGTLGFGADAIVASFVTGEKGRVVGIESSPLIEAVVHEGLAHFAGENAVMTAAMRRIETHCADALTFLRAQPAKSFDVVYFDPMFRHPLLASENLNPLRYAADHRAATPELIAEARRVARHRVVMKETSKSGEFVRLGFPEVVGGKYSPVHYGVLRVGKS</sequence>
<dbReference type="InterPro" id="IPR029063">
    <property type="entry name" value="SAM-dependent_MTases_sf"/>
</dbReference>
<comment type="caution">
    <text evidence="2">The sequence shown here is derived from an EMBL/GenBank/DDBJ whole genome shotgun (WGS) entry which is preliminary data.</text>
</comment>
<feature type="region of interest" description="Disordered" evidence="1">
    <location>
        <begin position="1"/>
        <end position="21"/>
    </location>
</feature>
<protein>
    <submittedName>
        <fullName evidence="2">Class I SAM-dependent methyltransferase</fullName>
    </submittedName>
</protein>
<dbReference type="RefSeq" id="WP_170077459.1">
    <property type="nucleotide sequence ID" value="NZ_JABAFA010000015.1"/>
</dbReference>
<keyword evidence="2" id="KW-0808">Transferase</keyword>